<dbReference type="PRINTS" id="PR00080">
    <property type="entry name" value="SDRFAMILY"/>
</dbReference>
<dbReference type="Proteomes" id="UP000449209">
    <property type="component" value="Unassembled WGS sequence"/>
</dbReference>
<gene>
    <name evidence="4" type="ORF">GB993_01155</name>
</gene>
<proteinExistence type="inferred from homology"/>
<dbReference type="InterPro" id="IPR002347">
    <property type="entry name" value="SDR_fam"/>
</dbReference>
<comment type="similarity">
    <text evidence="1 3">Belongs to the short-chain dehydrogenases/reductases (SDR) family.</text>
</comment>
<organism evidence="4 5">
    <name type="scientific">Furfurilactobacillus milii</name>
    <dbReference type="NCBI Taxonomy" id="2888272"/>
    <lineage>
        <taxon>Bacteria</taxon>
        <taxon>Bacillati</taxon>
        <taxon>Bacillota</taxon>
        <taxon>Bacilli</taxon>
        <taxon>Lactobacillales</taxon>
        <taxon>Lactobacillaceae</taxon>
        <taxon>Furfurilactobacillus</taxon>
    </lineage>
</organism>
<dbReference type="PANTHER" id="PTHR43115">
    <property type="entry name" value="DEHYDROGENASE/REDUCTASE SDR FAMILY MEMBER 11"/>
    <property type="match status" value="1"/>
</dbReference>
<dbReference type="FunFam" id="3.40.50.720:FF:000047">
    <property type="entry name" value="NADP-dependent L-serine/L-allo-threonine dehydrogenase"/>
    <property type="match status" value="1"/>
</dbReference>
<evidence type="ECO:0000256" key="3">
    <source>
        <dbReference type="RuleBase" id="RU000363"/>
    </source>
</evidence>
<accession>A0A6N9I071</accession>
<dbReference type="EMBL" id="WEZQ01000001">
    <property type="protein sequence ID" value="MYV16137.1"/>
    <property type="molecule type" value="Genomic_DNA"/>
</dbReference>
<dbReference type="InterPro" id="IPR036291">
    <property type="entry name" value="NAD(P)-bd_dom_sf"/>
</dbReference>
<reference evidence="4 5" key="1">
    <citation type="journal article" date="2019" name="Appl. Environ. Microbiol.">
        <title>Genetic determinants of hydroxycinnamic acid metabolism in heterofermentative lactobacilli.</title>
        <authorList>
            <person name="Gaur G."/>
            <person name="Oh J.H."/>
            <person name="Filannino P."/>
            <person name="Gobbetti M."/>
            <person name="van Pijkeren J.P."/>
            <person name="Ganzle M.G."/>
        </authorList>
    </citation>
    <scope>NUCLEOTIDE SEQUENCE [LARGE SCALE GENOMIC DNA]</scope>
    <source>
        <strain evidence="4 5">C5</strain>
    </source>
</reference>
<dbReference type="AlphaFoldDB" id="A0A6N9I071"/>
<evidence type="ECO:0000313" key="4">
    <source>
        <dbReference type="EMBL" id="MYV16137.1"/>
    </source>
</evidence>
<dbReference type="RefSeq" id="WP_161002742.1">
    <property type="nucleotide sequence ID" value="NZ_WEZQ01000001.1"/>
</dbReference>
<keyword evidence="2" id="KW-0560">Oxidoreductase</keyword>
<dbReference type="PRINTS" id="PR00081">
    <property type="entry name" value="GDHRDH"/>
</dbReference>
<comment type="caution">
    <text evidence="4">The sequence shown here is derived from an EMBL/GenBank/DDBJ whole genome shotgun (WGS) entry which is preliminary data.</text>
</comment>
<dbReference type="OrthoDB" id="9775296at2"/>
<dbReference type="PROSITE" id="PS00061">
    <property type="entry name" value="ADH_SHORT"/>
    <property type="match status" value="1"/>
</dbReference>
<protein>
    <submittedName>
        <fullName evidence="4">SDR family NAD(P)-dependent oxidoreductase</fullName>
    </submittedName>
</protein>
<dbReference type="Pfam" id="PF00106">
    <property type="entry name" value="adh_short"/>
    <property type="match status" value="1"/>
</dbReference>
<dbReference type="Gene3D" id="3.40.50.720">
    <property type="entry name" value="NAD(P)-binding Rossmann-like Domain"/>
    <property type="match status" value="1"/>
</dbReference>
<evidence type="ECO:0000256" key="1">
    <source>
        <dbReference type="ARBA" id="ARBA00006484"/>
    </source>
</evidence>
<dbReference type="InterPro" id="IPR020904">
    <property type="entry name" value="Sc_DH/Rdtase_CS"/>
</dbReference>
<dbReference type="SUPFAM" id="SSF51735">
    <property type="entry name" value="NAD(P)-binding Rossmann-fold domains"/>
    <property type="match status" value="1"/>
</dbReference>
<evidence type="ECO:0000256" key="2">
    <source>
        <dbReference type="ARBA" id="ARBA00023002"/>
    </source>
</evidence>
<sequence length="249" mass="26348">MDNVRGKVVVITGASSGIGAKTATLLAQRGAKLVLAARREQALTELASQLTQTYQATVIYKVTDVTNADAVQALLTFAKTQLGRVDVLFNNAGLMPVSMLREGKLSEWEAMIDINLKGALYGIRAALPIMEAQHSGQIITTDSVAGHFVGAGSAVYSGTKFAMRAIMEGLRVEEIGKGIKSTLISPGHAQTALASTISDPELRAAVLKSESETGLTAEDVANAVVYAIDTPENVGINEVVLRSTEQRDY</sequence>
<dbReference type="PANTHER" id="PTHR43115:SF4">
    <property type="entry name" value="DEHYDROGENASE_REDUCTASE SDR FAMILY MEMBER 11"/>
    <property type="match status" value="1"/>
</dbReference>
<dbReference type="GO" id="GO:0016616">
    <property type="term" value="F:oxidoreductase activity, acting on the CH-OH group of donors, NAD or NADP as acceptor"/>
    <property type="evidence" value="ECO:0007669"/>
    <property type="project" value="UniProtKB-ARBA"/>
</dbReference>
<name>A0A6N9I071_9LACO</name>
<evidence type="ECO:0000313" key="5">
    <source>
        <dbReference type="Proteomes" id="UP000449209"/>
    </source>
</evidence>